<evidence type="ECO:0000313" key="1">
    <source>
        <dbReference type="EMBL" id="SJM32852.1"/>
    </source>
</evidence>
<proteinExistence type="predicted"/>
<sequence length="70" mass="7058">MSESDVRAYVDVGPEAIATLRARWPGLEVSGVGGHHLGVVQAVGQNADGFPDGAADAAWDGTCVVVPPSA</sequence>
<organism evidence="1 2">
    <name type="scientific">Mesorhizobium delmotii</name>
    <dbReference type="NCBI Taxonomy" id="1631247"/>
    <lineage>
        <taxon>Bacteria</taxon>
        <taxon>Pseudomonadati</taxon>
        <taxon>Pseudomonadota</taxon>
        <taxon>Alphaproteobacteria</taxon>
        <taxon>Hyphomicrobiales</taxon>
        <taxon>Phyllobacteriaceae</taxon>
        <taxon>Mesorhizobium</taxon>
    </lineage>
</organism>
<dbReference type="AlphaFoldDB" id="A0A2P9ANW4"/>
<dbReference type="Proteomes" id="UP000245698">
    <property type="component" value="Unassembled WGS sequence"/>
</dbReference>
<protein>
    <submittedName>
        <fullName evidence="1">Uncharacterized protein</fullName>
    </submittedName>
</protein>
<reference evidence="2" key="1">
    <citation type="submission" date="2016-12" db="EMBL/GenBank/DDBJ databases">
        <authorList>
            <person name="Brunel B."/>
        </authorList>
    </citation>
    <scope>NUCLEOTIDE SEQUENCE [LARGE SCALE GENOMIC DNA]</scope>
</reference>
<dbReference type="EMBL" id="FUIG01000040">
    <property type="protein sequence ID" value="SJM32852.1"/>
    <property type="molecule type" value="Genomic_DNA"/>
</dbReference>
<evidence type="ECO:0000313" key="2">
    <source>
        <dbReference type="Proteomes" id="UP000245698"/>
    </source>
</evidence>
<keyword evidence="2" id="KW-1185">Reference proteome</keyword>
<gene>
    <name evidence="1" type="ORF">BQ8482_320004</name>
</gene>
<name>A0A2P9ANW4_9HYPH</name>
<accession>A0A2P9ANW4</accession>